<evidence type="ECO:0000256" key="9">
    <source>
        <dbReference type="ARBA" id="ARBA00022989"/>
    </source>
</evidence>
<feature type="transmembrane region" description="Helical" evidence="11">
    <location>
        <begin position="195"/>
        <end position="223"/>
    </location>
</feature>
<evidence type="ECO:0000256" key="2">
    <source>
        <dbReference type="ARBA" id="ARBA00011650"/>
    </source>
</evidence>
<feature type="domain" description="ABC transmembrane type-1" evidence="12">
    <location>
        <begin position="332"/>
        <end position="531"/>
    </location>
</feature>
<feature type="transmembrane region" description="Helical" evidence="11">
    <location>
        <begin position="331"/>
        <end position="352"/>
    </location>
</feature>
<dbReference type="EMBL" id="JAGGJV010000003">
    <property type="protein sequence ID" value="MBP1858469.1"/>
    <property type="molecule type" value="Genomic_DNA"/>
</dbReference>
<dbReference type="CDD" id="cd06261">
    <property type="entry name" value="TM_PBP2"/>
    <property type="match status" value="2"/>
</dbReference>
<feature type="transmembrane region" description="Helical" evidence="11">
    <location>
        <begin position="12"/>
        <end position="35"/>
    </location>
</feature>
<keyword evidence="6" id="KW-0997">Cell inner membrane</keyword>
<keyword evidence="10 11" id="KW-0472">Membrane</keyword>
<feature type="transmembrane region" description="Helical" evidence="11">
    <location>
        <begin position="468"/>
        <end position="490"/>
    </location>
</feature>
<proteinExistence type="inferred from homology"/>
<feature type="transmembrane region" description="Helical" evidence="11">
    <location>
        <begin position="406"/>
        <end position="430"/>
    </location>
</feature>
<comment type="similarity">
    <text evidence="11">Belongs to the binding-protein-dependent transport system permease family.</text>
</comment>
<reference evidence="13 14" key="1">
    <citation type="submission" date="2021-03" db="EMBL/GenBank/DDBJ databases">
        <title>Genomic Encyclopedia of Type Strains, Phase IV (KMG-IV): sequencing the most valuable type-strain genomes for metagenomic binning, comparative biology and taxonomic classification.</title>
        <authorList>
            <person name="Goeker M."/>
        </authorList>
    </citation>
    <scope>NUCLEOTIDE SEQUENCE [LARGE SCALE GENOMIC DNA]</scope>
    <source>
        <strain evidence="13 14">DSM 26427</strain>
    </source>
</reference>
<feature type="transmembrane region" description="Helical" evidence="11">
    <location>
        <begin position="55"/>
        <end position="80"/>
    </location>
</feature>
<dbReference type="PROSITE" id="PS50928">
    <property type="entry name" value="ABC_TM1"/>
    <property type="match status" value="2"/>
</dbReference>
<evidence type="ECO:0000259" key="12">
    <source>
        <dbReference type="PROSITE" id="PS50928"/>
    </source>
</evidence>
<evidence type="ECO:0000256" key="4">
    <source>
        <dbReference type="ARBA" id="ARBA00022448"/>
    </source>
</evidence>
<dbReference type="PANTHER" id="PTHR30183">
    <property type="entry name" value="MOLYBDENUM TRANSPORT SYSTEM PERMEASE PROTEIN MODB"/>
    <property type="match status" value="1"/>
</dbReference>
<feature type="transmembrane region" description="Helical" evidence="11">
    <location>
        <begin position="286"/>
        <end position="311"/>
    </location>
</feature>
<comment type="subunit">
    <text evidence="2">The complex is composed of two ATP-binding proteins (ThiQ), two transmembrane proteins (ThiP) and a solute-binding protein (ThiB).</text>
</comment>
<evidence type="ECO:0000256" key="3">
    <source>
        <dbReference type="ARBA" id="ARBA00016947"/>
    </source>
</evidence>
<name>A0ABS4EKJ7_9HYPH</name>
<dbReference type="InterPro" id="IPR000515">
    <property type="entry name" value="MetI-like"/>
</dbReference>
<organism evidence="13 14">
    <name type="scientific">Rhizobium herbae</name>
    <dbReference type="NCBI Taxonomy" id="508661"/>
    <lineage>
        <taxon>Bacteria</taxon>
        <taxon>Pseudomonadati</taxon>
        <taxon>Pseudomonadota</taxon>
        <taxon>Alphaproteobacteria</taxon>
        <taxon>Hyphomicrobiales</taxon>
        <taxon>Rhizobiaceae</taxon>
        <taxon>Rhizobium/Agrobacterium group</taxon>
        <taxon>Rhizobium</taxon>
    </lineage>
</organism>
<keyword evidence="8" id="KW-0677">Repeat</keyword>
<keyword evidence="4 11" id="KW-0813">Transport</keyword>
<dbReference type="SUPFAM" id="SSF161098">
    <property type="entry name" value="MetI-like"/>
    <property type="match status" value="2"/>
</dbReference>
<evidence type="ECO:0000256" key="7">
    <source>
        <dbReference type="ARBA" id="ARBA00022692"/>
    </source>
</evidence>
<feature type="transmembrane region" description="Helical" evidence="11">
    <location>
        <begin position="92"/>
        <end position="114"/>
    </location>
</feature>
<evidence type="ECO:0000256" key="10">
    <source>
        <dbReference type="ARBA" id="ARBA00023136"/>
    </source>
</evidence>
<dbReference type="InterPro" id="IPR035906">
    <property type="entry name" value="MetI-like_sf"/>
</dbReference>
<evidence type="ECO:0000256" key="6">
    <source>
        <dbReference type="ARBA" id="ARBA00022519"/>
    </source>
</evidence>
<evidence type="ECO:0000313" key="14">
    <source>
        <dbReference type="Proteomes" id="UP000823786"/>
    </source>
</evidence>
<accession>A0ABS4EKJ7</accession>
<evidence type="ECO:0000256" key="11">
    <source>
        <dbReference type="RuleBase" id="RU363032"/>
    </source>
</evidence>
<gene>
    <name evidence="13" type="ORF">J2Z75_001977</name>
</gene>
<dbReference type="PANTHER" id="PTHR30183:SF9">
    <property type="entry name" value="THIAMINE TRANSPORT SYSTEM PERMEASE PROTEIN THIP"/>
    <property type="match status" value="1"/>
</dbReference>
<dbReference type="RefSeq" id="WP_209851193.1">
    <property type="nucleotide sequence ID" value="NZ_JAGGJV010000003.1"/>
</dbReference>
<protein>
    <recommendedName>
        <fullName evidence="3">Thiamine transport system permease protein ThiP</fullName>
    </recommendedName>
</protein>
<dbReference type="NCBIfam" id="NF006955">
    <property type="entry name" value="PRK09433.2-3"/>
    <property type="match status" value="1"/>
</dbReference>
<feature type="domain" description="ABC transmembrane type-1" evidence="12">
    <location>
        <begin position="55"/>
        <end position="259"/>
    </location>
</feature>
<dbReference type="Gene3D" id="1.10.3720.10">
    <property type="entry name" value="MetI-like"/>
    <property type="match status" value="2"/>
</dbReference>
<feature type="transmembrane region" description="Helical" evidence="11">
    <location>
        <begin position="513"/>
        <end position="532"/>
    </location>
</feature>
<feature type="transmembrane region" description="Helical" evidence="11">
    <location>
        <begin position="373"/>
        <end position="400"/>
    </location>
</feature>
<feature type="transmembrane region" description="Helical" evidence="11">
    <location>
        <begin position="134"/>
        <end position="155"/>
    </location>
</feature>
<keyword evidence="7 11" id="KW-0812">Transmembrane</keyword>
<evidence type="ECO:0000256" key="1">
    <source>
        <dbReference type="ARBA" id="ARBA00004429"/>
    </source>
</evidence>
<dbReference type="InterPro" id="IPR005947">
    <property type="entry name" value="ThiP_ABC_transpt"/>
</dbReference>
<keyword evidence="9 11" id="KW-1133">Transmembrane helix</keyword>
<dbReference type="NCBIfam" id="TIGR01253">
    <property type="entry name" value="thiP"/>
    <property type="match status" value="1"/>
</dbReference>
<comment type="caution">
    <text evidence="13">The sequence shown here is derived from an EMBL/GenBank/DDBJ whole genome shotgun (WGS) entry which is preliminary data.</text>
</comment>
<comment type="subcellular location">
    <subcellularLocation>
        <location evidence="1">Cell inner membrane</location>
        <topology evidence="1">Multi-pass membrane protein</topology>
    </subcellularLocation>
    <subcellularLocation>
        <location evidence="11">Cell membrane</location>
        <topology evidence="11">Multi-pass membrane protein</topology>
    </subcellularLocation>
</comment>
<dbReference type="Pfam" id="PF00528">
    <property type="entry name" value="BPD_transp_1"/>
    <property type="match status" value="1"/>
</dbReference>
<feature type="transmembrane region" description="Helical" evidence="11">
    <location>
        <begin position="243"/>
        <end position="265"/>
    </location>
</feature>
<evidence type="ECO:0000256" key="5">
    <source>
        <dbReference type="ARBA" id="ARBA00022475"/>
    </source>
</evidence>
<keyword evidence="14" id="KW-1185">Reference proteome</keyword>
<keyword evidence="5" id="KW-1003">Cell membrane</keyword>
<sequence>MINRTERHFTLAAGALCLGGIVLFVCMAAYALLAFDAPGTPGDGAVFDAYVWRVARFTLLQASLSTLLSILFAIPVARALARQTGFFGRVWIIRLMTLPLGLPALVAALGLIGIWGRQGALNTAFAALGLDQPISIYGLSGILLAHVFFNMPLAARLMLGGLERIPGEYWLVGANLGMRPLSIFRFIEWPAIRGLVPGIAGLIFMLCATSFTLVLILGGGPAASTIEVAIYQALRFDFDPPRAIALSLLQIAVTSALLVAIRLLTPKADDGHGGGRKVRRFDGRHGFGRIGDWLVIALAVLFIALPLASVISSGLRSDLIRLAGDTMVQRALVTSIVIAVVSSLLCVVATAVMIRARQAAMAPRHPLALHRGLAAAISASSSLVLLVPPVVLGAGWFLLLRPLGDVAVFTPLLVVLINMLMALPFVYRVLEPAMTTHSARTARLAASLGLGGWNRFRFIDWPALRKPVLMALSFACALSLGDLGAVALFGSQDMVTLPWLLYSRMASYRSTDAAGLALFLGLVCLVLTIAGTPSATNNDKGRHDAAA</sequence>
<evidence type="ECO:0000313" key="13">
    <source>
        <dbReference type="EMBL" id="MBP1858469.1"/>
    </source>
</evidence>
<dbReference type="Proteomes" id="UP000823786">
    <property type="component" value="Unassembled WGS sequence"/>
</dbReference>
<evidence type="ECO:0000256" key="8">
    <source>
        <dbReference type="ARBA" id="ARBA00022737"/>
    </source>
</evidence>